<dbReference type="AlphaFoldDB" id="A0A916UW69"/>
<dbReference type="EMBL" id="BMGG01000012">
    <property type="protein sequence ID" value="GGC91442.1"/>
    <property type="molecule type" value="Genomic_DNA"/>
</dbReference>
<proteinExistence type="predicted"/>
<evidence type="ECO:0000313" key="2">
    <source>
        <dbReference type="Proteomes" id="UP000637002"/>
    </source>
</evidence>
<gene>
    <name evidence="1" type="ORF">GCM10010994_56520</name>
</gene>
<evidence type="ECO:0000313" key="1">
    <source>
        <dbReference type="EMBL" id="GGC91442.1"/>
    </source>
</evidence>
<name>A0A916UW69_9HYPH</name>
<sequence>MAGTASTAKKVAVKNPRAKIIAVWITGKLLGIRAGRARAAEAPVESDLPLYRFASASQSWHTIVPKLASTVSKPASTPATFWTVRRGSTSPWG</sequence>
<reference evidence="1" key="2">
    <citation type="submission" date="2020-09" db="EMBL/GenBank/DDBJ databases">
        <authorList>
            <person name="Sun Q."/>
            <person name="Zhou Y."/>
        </authorList>
    </citation>
    <scope>NUCLEOTIDE SEQUENCE</scope>
    <source>
        <strain evidence="1">CGMCC 1.12919</strain>
    </source>
</reference>
<accession>A0A916UW69</accession>
<keyword evidence="2" id="KW-1185">Reference proteome</keyword>
<comment type="caution">
    <text evidence="1">The sequence shown here is derived from an EMBL/GenBank/DDBJ whole genome shotgun (WGS) entry which is preliminary data.</text>
</comment>
<dbReference type="Proteomes" id="UP000637002">
    <property type="component" value="Unassembled WGS sequence"/>
</dbReference>
<protein>
    <submittedName>
        <fullName evidence="1">Uncharacterized protein</fullName>
    </submittedName>
</protein>
<reference evidence="1" key="1">
    <citation type="journal article" date="2014" name="Int. J. Syst. Evol. Microbiol.">
        <title>Complete genome sequence of Corynebacterium casei LMG S-19264T (=DSM 44701T), isolated from a smear-ripened cheese.</title>
        <authorList>
            <consortium name="US DOE Joint Genome Institute (JGI-PGF)"/>
            <person name="Walter F."/>
            <person name="Albersmeier A."/>
            <person name="Kalinowski J."/>
            <person name="Ruckert C."/>
        </authorList>
    </citation>
    <scope>NUCLEOTIDE SEQUENCE</scope>
    <source>
        <strain evidence="1">CGMCC 1.12919</strain>
    </source>
</reference>
<organism evidence="1 2">
    <name type="scientific">Chelatococcus reniformis</name>
    <dbReference type="NCBI Taxonomy" id="1494448"/>
    <lineage>
        <taxon>Bacteria</taxon>
        <taxon>Pseudomonadati</taxon>
        <taxon>Pseudomonadota</taxon>
        <taxon>Alphaproteobacteria</taxon>
        <taxon>Hyphomicrobiales</taxon>
        <taxon>Chelatococcaceae</taxon>
        <taxon>Chelatococcus</taxon>
    </lineage>
</organism>